<dbReference type="OrthoDB" id="9795543at2"/>
<evidence type="ECO:0000259" key="8">
    <source>
        <dbReference type="Pfam" id="PF01467"/>
    </source>
</evidence>
<reference evidence="9 10" key="1">
    <citation type="submission" date="2018-06" db="EMBL/GenBank/DDBJ databases">
        <title>Genomic Encyclopedia of Archaeal and Bacterial Type Strains, Phase II (KMG-II): from individual species to whole genera.</title>
        <authorList>
            <person name="Goeker M."/>
        </authorList>
    </citation>
    <scope>NUCLEOTIDE SEQUENCE [LARGE SCALE GENOMIC DNA]</scope>
    <source>
        <strain evidence="9 10">DSM 27372</strain>
    </source>
</reference>
<dbReference type="InterPro" id="IPR011914">
    <property type="entry name" value="RfaE_dom_II"/>
</dbReference>
<feature type="domain" description="Cytidyltransferase-like" evidence="8">
    <location>
        <begin position="35"/>
        <end position="160"/>
    </location>
</feature>
<dbReference type="GO" id="GO:0005975">
    <property type="term" value="P:carbohydrate metabolic process"/>
    <property type="evidence" value="ECO:0007669"/>
    <property type="project" value="InterPro"/>
</dbReference>
<dbReference type="GO" id="GO:0016779">
    <property type="term" value="F:nucleotidyltransferase activity"/>
    <property type="evidence" value="ECO:0007669"/>
    <property type="project" value="UniProtKB-KW"/>
</dbReference>
<dbReference type="GO" id="GO:0005524">
    <property type="term" value="F:ATP binding"/>
    <property type="evidence" value="ECO:0007669"/>
    <property type="project" value="UniProtKB-KW"/>
</dbReference>
<evidence type="ECO:0000256" key="3">
    <source>
        <dbReference type="ARBA" id="ARBA00022695"/>
    </source>
</evidence>
<dbReference type="Proteomes" id="UP000248198">
    <property type="component" value="Unassembled WGS sequence"/>
</dbReference>
<dbReference type="AlphaFoldDB" id="A0A318UHZ5"/>
<dbReference type="PANTHER" id="PTHR43793">
    <property type="entry name" value="FAD SYNTHASE"/>
    <property type="match status" value="1"/>
</dbReference>
<dbReference type="InterPro" id="IPR014729">
    <property type="entry name" value="Rossmann-like_a/b/a_fold"/>
</dbReference>
<evidence type="ECO:0000256" key="1">
    <source>
        <dbReference type="ARBA" id="ARBA00012519"/>
    </source>
</evidence>
<dbReference type="NCBIfam" id="TIGR02199">
    <property type="entry name" value="rfaE_dom_II"/>
    <property type="match status" value="1"/>
</dbReference>
<dbReference type="PANTHER" id="PTHR43793:SF2">
    <property type="entry name" value="BIFUNCTIONAL PROTEIN HLDE"/>
    <property type="match status" value="1"/>
</dbReference>
<evidence type="ECO:0000256" key="2">
    <source>
        <dbReference type="ARBA" id="ARBA00022679"/>
    </source>
</evidence>
<evidence type="ECO:0000256" key="6">
    <source>
        <dbReference type="ARBA" id="ARBA00023277"/>
    </source>
</evidence>
<dbReference type="Pfam" id="PF01467">
    <property type="entry name" value="CTP_transf_like"/>
    <property type="match status" value="1"/>
</dbReference>
<gene>
    <name evidence="9" type="ORF">B0O44_102488</name>
</gene>
<keyword evidence="4" id="KW-0547">Nucleotide-binding</keyword>
<evidence type="ECO:0000256" key="4">
    <source>
        <dbReference type="ARBA" id="ARBA00022741"/>
    </source>
</evidence>
<comment type="caution">
    <text evidence="9">The sequence shown here is derived from an EMBL/GenBank/DDBJ whole genome shotgun (WGS) entry which is preliminary data.</text>
</comment>
<name>A0A318UHZ5_9SPHI</name>
<comment type="catalytic activity">
    <reaction evidence="7">
        <text>D-glycero-beta-D-manno-heptose 1-phosphate + ATP + H(+) = ADP-D-glycero-beta-D-manno-heptose + diphosphate</text>
        <dbReference type="Rhea" id="RHEA:27465"/>
        <dbReference type="ChEBI" id="CHEBI:15378"/>
        <dbReference type="ChEBI" id="CHEBI:30616"/>
        <dbReference type="ChEBI" id="CHEBI:33019"/>
        <dbReference type="ChEBI" id="CHEBI:59967"/>
        <dbReference type="ChEBI" id="CHEBI:61593"/>
        <dbReference type="EC" id="2.7.7.70"/>
    </reaction>
</comment>
<accession>A0A318UHZ5</accession>
<dbReference type="Gene3D" id="3.40.50.620">
    <property type="entry name" value="HUPs"/>
    <property type="match status" value="1"/>
</dbReference>
<proteinExistence type="predicted"/>
<evidence type="ECO:0000256" key="7">
    <source>
        <dbReference type="ARBA" id="ARBA00047428"/>
    </source>
</evidence>
<sequence length="165" mass="18275">MIDTLEKLAQQKVYNDQNISQLIAKWKKDGEKIVFTNGVFDLLHIGHLSYLLKAASLGTRLIIGLNADSSVKRLKGETRPINPENSRASILAAMFFVDAVIIFEEDTPLRLIKEVLPDVLVKGADYQIENIVGAKEVQENGGEVQTIEFVDGHSSTKLIQKISGK</sequence>
<keyword evidence="10" id="KW-1185">Reference proteome</keyword>
<keyword evidence="6" id="KW-0119">Carbohydrate metabolism</keyword>
<organism evidence="9 10">
    <name type="scientific">Pedobacter nutrimenti</name>
    <dbReference type="NCBI Taxonomy" id="1241337"/>
    <lineage>
        <taxon>Bacteria</taxon>
        <taxon>Pseudomonadati</taxon>
        <taxon>Bacteroidota</taxon>
        <taxon>Sphingobacteriia</taxon>
        <taxon>Sphingobacteriales</taxon>
        <taxon>Sphingobacteriaceae</taxon>
        <taxon>Pedobacter</taxon>
    </lineage>
</organism>
<dbReference type="NCBIfam" id="TIGR00125">
    <property type="entry name" value="cyt_tran_rel"/>
    <property type="match status" value="1"/>
</dbReference>
<keyword evidence="5" id="KW-0067">ATP-binding</keyword>
<evidence type="ECO:0000313" key="10">
    <source>
        <dbReference type="Proteomes" id="UP000248198"/>
    </source>
</evidence>
<keyword evidence="2 9" id="KW-0808">Transferase</keyword>
<dbReference type="EC" id="2.7.7.70" evidence="1"/>
<dbReference type="EMBL" id="QKLU01000002">
    <property type="protein sequence ID" value="PYF75932.1"/>
    <property type="molecule type" value="Genomic_DNA"/>
</dbReference>
<dbReference type="InterPro" id="IPR050385">
    <property type="entry name" value="Archaeal_FAD_synthase"/>
</dbReference>
<keyword evidence="3" id="KW-0548">Nucleotidyltransferase</keyword>
<dbReference type="InterPro" id="IPR004821">
    <property type="entry name" value="Cyt_trans-like"/>
</dbReference>
<dbReference type="GO" id="GO:0016773">
    <property type="term" value="F:phosphotransferase activity, alcohol group as acceptor"/>
    <property type="evidence" value="ECO:0007669"/>
    <property type="project" value="InterPro"/>
</dbReference>
<dbReference type="RefSeq" id="WP_110829187.1">
    <property type="nucleotide sequence ID" value="NZ_QKLU01000002.1"/>
</dbReference>
<evidence type="ECO:0000256" key="5">
    <source>
        <dbReference type="ARBA" id="ARBA00022840"/>
    </source>
</evidence>
<protein>
    <recommendedName>
        <fullName evidence="1">D-glycero-beta-D-manno-heptose 1-phosphate adenylyltransferase</fullName>
        <ecNumber evidence="1">2.7.7.70</ecNumber>
    </recommendedName>
</protein>
<dbReference type="SUPFAM" id="SSF52374">
    <property type="entry name" value="Nucleotidylyl transferase"/>
    <property type="match status" value="1"/>
</dbReference>
<evidence type="ECO:0000313" key="9">
    <source>
        <dbReference type="EMBL" id="PYF75932.1"/>
    </source>
</evidence>